<dbReference type="InterPro" id="IPR015495">
    <property type="entry name" value="Myb_TF_plants"/>
</dbReference>
<accession>A0A7J7D5I3</accession>
<evidence type="ECO:0000256" key="5">
    <source>
        <dbReference type="ARBA" id="ARBA00023163"/>
    </source>
</evidence>
<evidence type="ECO:0000256" key="4">
    <source>
        <dbReference type="ARBA" id="ARBA00023125"/>
    </source>
</evidence>
<dbReference type="Gene3D" id="1.10.10.60">
    <property type="entry name" value="Homeodomain-like"/>
    <property type="match status" value="2"/>
</dbReference>
<dbReference type="PROSITE" id="PS51294">
    <property type="entry name" value="HTH_MYB"/>
    <property type="match status" value="2"/>
</dbReference>
<dbReference type="GO" id="GO:0005634">
    <property type="term" value="C:nucleus"/>
    <property type="evidence" value="ECO:0007669"/>
    <property type="project" value="UniProtKB-SubCell"/>
</dbReference>
<dbReference type="InterPro" id="IPR017930">
    <property type="entry name" value="Myb_dom"/>
</dbReference>
<dbReference type="Proteomes" id="UP000593562">
    <property type="component" value="Unassembled WGS sequence"/>
</dbReference>
<evidence type="ECO:0000259" key="8">
    <source>
        <dbReference type="PROSITE" id="PS50090"/>
    </source>
</evidence>
<feature type="domain" description="Myb-like" evidence="8">
    <location>
        <begin position="62"/>
        <end position="112"/>
    </location>
</feature>
<gene>
    <name evidence="10" type="ORF">HS088_TW10G00539</name>
</gene>
<dbReference type="CDD" id="cd00167">
    <property type="entry name" value="SANT"/>
    <property type="match status" value="2"/>
</dbReference>
<comment type="caution">
    <text evidence="10">The sequence shown here is derived from an EMBL/GenBank/DDBJ whole genome shotgun (WGS) entry which is preliminary data.</text>
</comment>
<feature type="compositionally biased region" description="Basic and acidic residues" evidence="7">
    <location>
        <begin position="148"/>
        <end position="161"/>
    </location>
</feature>
<dbReference type="SUPFAM" id="SSF46689">
    <property type="entry name" value="Homeodomain-like"/>
    <property type="match status" value="1"/>
</dbReference>
<dbReference type="PANTHER" id="PTHR47999">
    <property type="entry name" value="TRANSCRIPTION FACTOR MYB8-RELATED-RELATED"/>
    <property type="match status" value="1"/>
</dbReference>
<evidence type="ECO:0000256" key="3">
    <source>
        <dbReference type="ARBA" id="ARBA00023015"/>
    </source>
</evidence>
<dbReference type="AlphaFoldDB" id="A0A7J7D5I3"/>
<dbReference type="InterPro" id="IPR001005">
    <property type="entry name" value="SANT/Myb"/>
</dbReference>
<keyword evidence="3" id="KW-0805">Transcription regulation</keyword>
<evidence type="ECO:0000313" key="10">
    <source>
        <dbReference type="EMBL" id="KAF5741539.1"/>
    </source>
</evidence>
<feature type="compositionally biased region" description="Polar residues" evidence="7">
    <location>
        <begin position="308"/>
        <end position="320"/>
    </location>
</feature>
<feature type="domain" description="Myb-like" evidence="8">
    <location>
        <begin position="9"/>
        <end position="61"/>
    </location>
</feature>
<evidence type="ECO:0000256" key="1">
    <source>
        <dbReference type="ARBA" id="ARBA00004123"/>
    </source>
</evidence>
<dbReference type="InParanoid" id="A0A7J7D5I3"/>
<feature type="region of interest" description="Disordered" evidence="7">
    <location>
        <begin position="141"/>
        <end position="192"/>
    </location>
</feature>
<protein>
    <submittedName>
        <fullName evidence="10">MYB-like DNA-binding domain protein</fullName>
    </submittedName>
</protein>
<evidence type="ECO:0000259" key="9">
    <source>
        <dbReference type="PROSITE" id="PS51294"/>
    </source>
</evidence>
<comment type="subcellular location">
    <subcellularLocation>
        <location evidence="1">Nucleus</location>
    </subcellularLocation>
</comment>
<dbReference type="FunFam" id="1.10.10.60:FF:000121">
    <property type="entry name" value="Myb transcription factor"/>
    <property type="match status" value="1"/>
</dbReference>
<proteinExistence type="predicted"/>
<dbReference type="GO" id="GO:0043565">
    <property type="term" value="F:sequence-specific DNA binding"/>
    <property type="evidence" value="ECO:0007669"/>
    <property type="project" value="UniProtKB-ARBA"/>
</dbReference>
<keyword evidence="11" id="KW-1185">Reference proteome</keyword>
<name>A0A7J7D5I3_TRIWF</name>
<evidence type="ECO:0000256" key="7">
    <source>
        <dbReference type="SAM" id="MobiDB-lite"/>
    </source>
</evidence>
<dbReference type="SMART" id="SM00717">
    <property type="entry name" value="SANT"/>
    <property type="match status" value="2"/>
</dbReference>
<keyword evidence="4 10" id="KW-0238">DNA-binding</keyword>
<evidence type="ECO:0000313" key="11">
    <source>
        <dbReference type="Proteomes" id="UP000593562"/>
    </source>
</evidence>
<dbReference type="GO" id="GO:0046148">
    <property type="term" value="P:pigment biosynthetic process"/>
    <property type="evidence" value="ECO:0007669"/>
    <property type="project" value="UniProtKB-ARBA"/>
</dbReference>
<dbReference type="PANTHER" id="PTHR47999:SF6">
    <property type="entry name" value="MYB-RELATED PROTEIN P"/>
    <property type="match status" value="1"/>
</dbReference>
<feature type="domain" description="HTH myb-type" evidence="9">
    <location>
        <begin position="9"/>
        <end position="61"/>
    </location>
</feature>
<dbReference type="FunFam" id="1.10.10.60:FF:000231">
    <property type="entry name" value="Myb transcription factor"/>
    <property type="match status" value="1"/>
</dbReference>
<feature type="domain" description="HTH myb-type" evidence="9">
    <location>
        <begin position="62"/>
        <end position="116"/>
    </location>
</feature>
<evidence type="ECO:0000256" key="6">
    <source>
        <dbReference type="ARBA" id="ARBA00023242"/>
    </source>
</evidence>
<feature type="region of interest" description="Disordered" evidence="7">
    <location>
        <begin position="298"/>
        <end position="330"/>
    </location>
</feature>
<keyword evidence="5" id="KW-0804">Transcription</keyword>
<organism evidence="10 11">
    <name type="scientific">Tripterygium wilfordii</name>
    <name type="common">Thunder God vine</name>
    <dbReference type="NCBI Taxonomy" id="458696"/>
    <lineage>
        <taxon>Eukaryota</taxon>
        <taxon>Viridiplantae</taxon>
        <taxon>Streptophyta</taxon>
        <taxon>Embryophyta</taxon>
        <taxon>Tracheophyta</taxon>
        <taxon>Spermatophyta</taxon>
        <taxon>Magnoliopsida</taxon>
        <taxon>eudicotyledons</taxon>
        <taxon>Gunneridae</taxon>
        <taxon>Pentapetalae</taxon>
        <taxon>rosids</taxon>
        <taxon>fabids</taxon>
        <taxon>Celastrales</taxon>
        <taxon>Celastraceae</taxon>
        <taxon>Tripterygium</taxon>
    </lineage>
</organism>
<keyword evidence="6" id="KW-0539">Nucleus</keyword>
<evidence type="ECO:0000256" key="2">
    <source>
        <dbReference type="ARBA" id="ARBA00022737"/>
    </source>
</evidence>
<dbReference type="GO" id="GO:0045893">
    <property type="term" value="P:positive regulation of DNA-templated transcription"/>
    <property type="evidence" value="ECO:0007669"/>
    <property type="project" value="UniProtKB-ARBA"/>
</dbReference>
<dbReference type="OrthoDB" id="2143914at2759"/>
<reference evidence="10 11" key="1">
    <citation type="journal article" date="2020" name="Nat. Commun.">
        <title>Genome of Tripterygium wilfordii and identification of cytochrome P450 involved in triptolide biosynthesis.</title>
        <authorList>
            <person name="Tu L."/>
            <person name="Su P."/>
            <person name="Zhang Z."/>
            <person name="Gao L."/>
            <person name="Wang J."/>
            <person name="Hu T."/>
            <person name="Zhou J."/>
            <person name="Zhang Y."/>
            <person name="Zhao Y."/>
            <person name="Liu Y."/>
            <person name="Song Y."/>
            <person name="Tong Y."/>
            <person name="Lu Y."/>
            <person name="Yang J."/>
            <person name="Xu C."/>
            <person name="Jia M."/>
            <person name="Peters R.J."/>
            <person name="Huang L."/>
            <person name="Gao W."/>
        </authorList>
    </citation>
    <scope>NUCLEOTIDE SEQUENCE [LARGE SCALE GENOMIC DNA]</scope>
    <source>
        <strain evidence="11">cv. XIE 37</strain>
        <tissue evidence="10">Leaf</tissue>
    </source>
</reference>
<dbReference type="Pfam" id="PF00249">
    <property type="entry name" value="Myb_DNA-binding"/>
    <property type="match status" value="2"/>
</dbReference>
<dbReference type="EMBL" id="JAAARO010000010">
    <property type="protein sequence ID" value="KAF5741539.1"/>
    <property type="molecule type" value="Genomic_DNA"/>
</dbReference>
<dbReference type="InterPro" id="IPR009057">
    <property type="entry name" value="Homeodomain-like_sf"/>
</dbReference>
<keyword evidence="2" id="KW-0677">Repeat</keyword>
<dbReference type="PROSITE" id="PS50090">
    <property type="entry name" value="MYB_LIKE"/>
    <property type="match status" value="2"/>
</dbReference>
<dbReference type="FunCoup" id="A0A7J7D5I3">
    <property type="interactions" value="456"/>
</dbReference>
<sequence>MGRAPCCEKVGLKRGRWTDEEDEKLRNYIQEHGEGSWRSLPRNAGLLRCGKSCRLRWINYLRDDLKRGNITAEEDDIIVKLHASLGNRWSLIASQLPGRTDNEIKNYWNSHLSRKVHSFRRLSAENSPAILEITKMAIATKRTGGRPVSRETAKKKDKKDNAMSTKRSKEKKPSKEEVITHVPLQPPTPTLQEATNVCLGPLIEEDQEGTNLVVPSPCQEETIGRKIMVGSFSSSDQERESCFSCGNSNHSMLLCHGNASGGEKDSEVSGPHSSTINGAMEILCFNNDIMDTTSMAVNGSGGGKESEAFSSSDKIGTSENGHIESGNNDGGSDWYSCSSFDDVRVDLVQGNELLEMEQSDLDSLISWLWESDQKMEDQALEDVEKQNAMAAWLLS</sequence>
<dbReference type="GO" id="GO:0006950">
    <property type="term" value="P:response to stress"/>
    <property type="evidence" value="ECO:0007669"/>
    <property type="project" value="UniProtKB-ARBA"/>
</dbReference>